<dbReference type="RefSeq" id="WP_138931608.1">
    <property type="nucleotide sequence ID" value="NZ_SWMU01000002.1"/>
</dbReference>
<evidence type="ECO:0000313" key="9">
    <source>
        <dbReference type="EMBL" id="TKS56506.1"/>
    </source>
</evidence>
<sequence>MKAIWFGGLIVMLTQISWSQDYKSISMDSLSSAIQSKNLSIKINTESLNMTQAQYRESNAAILPQLSISHQGFRTNNPVMAFGSKLNQGVFNQSDFDVNALNNPEALSNFTTTLEVAQPVLNIDKLIQRKALKYASRAQEFQNNYRTSALILKSKTLYMQLQLAYGSEKVIEKALKTANLNKTQTQNLYEEGLIQKADLLAAQMRHSEVETQSIAVQNQIQNLSDQIKQLIQDEAEAILKPTDSLQMIDMWSDSRIESTNIENTSDIKAFELKAQSFSELYKAQRYSFLPTLNAFGQLQFFDDEIFGTSSDNYFFGAELKWDLFKGYSRIAKLQKTKAEAEKVELEQQNYLQQKQNDVKQSIRNIEMAEQNMNSHKIAVQQSQEAFRILKNRYDEGLEKTTDVLAAETKYANTQLAYLQSVFNYNYNLLYYQFLTEK</sequence>
<comment type="subcellular location">
    <subcellularLocation>
        <location evidence="1">Cell outer membrane</location>
    </subcellularLocation>
</comment>
<evidence type="ECO:0000256" key="6">
    <source>
        <dbReference type="ARBA" id="ARBA00023136"/>
    </source>
</evidence>
<comment type="caution">
    <text evidence="9">The sequence shown here is derived from an EMBL/GenBank/DDBJ whole genome shotgun (WGS) entry which is preliminary data.</text>
</comment>
<feature type="coiled-coil region" evidence="8">
    <location>
        <begin position="213"/>
        <end position="240"/>
    </location>
</feature>
<comment type="similarity">
    <text evidence="2">Belongs to the outer membrane factor (OMF) (TC 1.B.17) family.</text>
</comment>
<keyword evidence="5" id="KW-0812">Transmembrane</keyword>
<gene>
    <name evidence="9" type="ORF">FCN74_05570</name>
</gene>
<evidence type="ECO:0000256" key="8">
    <source>
        <dbReference type="SAM" id="Coils"/>
    </source>
</evidence>
<evidence type="ECO:0000256" key="1">
    <source>
        <dbReference type="ARBA" id="ARBA00004442"/>
    </source>
</evidence>
<dbReference type="Proteomes" id="UP000306552">
    <property type="component" value="Unassembled WGS sequence"/>
</dbReference>
<keyword evidence="6" id="KW-0472">Membrane</keyword>
<keyword evidence="10" id="KW-1185">Reference proteome</keyword>
<evidence type="ECO:0000256" key="7">
    <source>
        <dbReference type="ARBA" id="ARBA00023237"/>
    </source>
</evidence>
<dbReference type="AlphaFoldDB" id="A0A4U5TR09"/>
<dbReference type="OrthoDB" id="13803at2"/>
<dbReference type="InterPro" id="IPR003423">
    <property type="entry name" value="OMP_efflux"/>
</dbReference>
<name>A0A4U5TR09_9FLAO</name>
<keyword evidence="7" id="KW-0998">Cell outer membrane</keyword>
<evidence type="ECO:0000256" key="5">
    <source>
        <dbReference type="ARBA" id="ARBA00022692"/>
    </source>
</evidence>
<keyword evidence="8" id="KW-0175">Coiled coil</keyword>
<dbReference type="PANTHER" id="PTHR30026:SF20">
    <property type="entry name" value="OUTER MEMBRANE PROTEIN TOLC"/>
    <property type="match status" value="1"/>
</dbReference>
<dbReference type="InterPro" id="IPR051906">
    <property type="entry name" value="TolC-like"/>
</dbReference>
<dbReference type="GO" id="GO:1990281">
    <property type="term" value="C:efflux pump complex"/>
    <property type="evidence" value="ECO:0007669"/>
    <property type="project" value="TreeGrafter"/>
</dbReference>
<evidence type="ECO:0000256" key="2">
    <source>
        <dbReference type="ARBA" id="ARBA00007613"/>
    </source>
</evidence>
<feature type="coiled-coil region" evidence="8">
    <location>
        <begin position="328"/>
        <end position="385"/>
    </location>
</feature>
<evidence type="ECO:0000256" key="4">
    <source>
        <dbReference type="ARBA" id="ARBA00022452"/>
    </source>
</evidence>
<evidence type="ECO:0000313" key="10">
    <source>
        <dbReference type="Proteomes" id="UP000306552"/>
    </source>
</evidence>
<dbReference type="SUPFAM" id="SSF56954">
    <property type="entry name" value="Outer membrane efflux proteins (OEP)"/>
    <property type="match status" value="1"/>
</dbReference>
<dbReference type="Pfam" id="PF02321">
    <property type="entry name" value="OEP"/>
    <property type="match status" value="2"/>
</dbReference>
<keyword evidence="4" id="KW-1134">Transmembrane beta strand</keyword>
<accession>A0A4U5TR09</accession>
<dbReference type="EMBL" id="SWMU01000002">
    <property type="protein sequence ID" value="TKS56506.1"/>
    <property type="molecule type" value="Genomic_DNA"/>
</dbReference>
<dbReference type="GO" id="GO:0015562">
    <property type="term" value="F:efflux transmembrane transporter activity"/>
    <property type="evidence" value="ECO:0007669"/>
    <property type="project" value="InterPro"/>
</dbReference>
<dbReference type="Gene3D" id="1.20.1600.10">
    <property type="entry name" value="Outer membrane efflux proteins (OEP)"/>
    <property type="match status" value="1"/>
</dbReference>
<evidence type="ECO:0000256" key="3">
    <source>
        <dbReference type="ARBA" id="ARBA00022448"/>
    </source>
</evidence>
<dbReference type="GO" id="GO:0015288">
    <property type="term" value="F:porin activity"/>
    <property type="evidence" value="ECO:0007669"/>
    <property type="project" value="TreeGrafter"/>
</dbReference>
<reference evidence="9 10" key="1">
    <citation type="submission" date="2019-04" db="EMBL/GenBank/DDBJ databases">
        <title>Psychroflexus halotolerans sp. nov., isolated from a marine solar saltern.</title>
        <authorList>
            <person name="Feng X."/>
        </authorList>
    </citation>
    <scope>NUCLEOTIDE SEQUENCE [LARGE SCALE GENOMIC DNA]</scope>
    <source>
        <strain evidence="9 10">WDS2C27</strain>
    </source>
</reference>
<protein>
    <submittedName>
        <fullName evidence="9">TolC family protein</fullName>
    </submittedName>
</protein>
<keyword evidence="3" id="KW-0813">Transport</keyword>
<proteinExistence type="inferred from homology"/>
<organism evidence="9 10">
    <name type="scientific">Mesohalobacter halotolerans</name>
    <dbReference type="NCBI Taxonomy" id="1883405"/>
    <lineage>
        <taxon>Bacteria</taxon>
        <taxon>Pseudomonadati</taxon>
        <taxon>Bacteroidota</taxon>
        <taxon>Flavobacteriia</taxon>
        <taxon>Flavobacteriales</taxon>
        <taxon>Flavobacteriaceae</taxon>
        <taxon>Mesohalobacter</taxon>
    </lineage>
</organism>
<dbReference type="GO" id="GO:0009279">
    <property type="term" value="C:cell outer membrane"/>
    <property type="evidence" value="ECO:0007669"/>
    <property type="project" value="UniProtKB-SubCell"/>
</dbReference>
<dbReference type="PANTHER" id="PTHR30026">
    <property type="entry name" value="OUTER MEMBRANE PROTEIN TOLC"/>
    <property type="match status" value="1"/>
</dbReference>